<evidence type="ECO:0000313" key="11">
    <source>
        <dbReference type="Proteomes" id="UP000770015"/>
    </source>
</evidence>
<proteinExistence type="inferred from homology"/>
<dbReference type="GO" id="GO:0030600">
    <property type="term" value="F:feruloyl esterase activity"/>
    <property type="evidence" value="ECO:0007669"/>
    <property type="project" value="UniProtKB-ARBA"/>
</dbReference>
<organism evidence="10 11">
    <name type="scientific">Plectosphaerella plurivora</name>
    <dbReference type="NCBI Taxonomy" id="936078"/>
    <lineage>
        <taxon>Eukaryota</taxon>
        <taxon>Fungi</taxon>
        <taxon>Dikarya</taxon>
        <taxon>Ascomycota</taxon>
        <taxon>Pezizomycotina</taxon>
        <taxon>Sordariomycetes</taxon>
        <taxon>Hypocreomycetidae</taxon>
        <taxon>Glomerellales</taxon>
        <taxon>Plectosphaerellaceae</taxon>
        <taxon>Plectosphaerella</taxon>
    </lineage>
</organism>
<evidence type="ECO:0000256" key="9">
    <source>
        <dbReference type="SAM" id="MobiDB-lite"/>
    </source>
</evidence>
<evidence type="ECO:0000313" key="10">
    <source>
        <dbReference type="EMBL" id="KAH6685823.1"/>
    </source>
</evidence>
<evidence type="ECO:0000256" key="5">
    <source>
        <dbReference type="ARBA" id="ARBA00022801"/>
    </source>
</evidence>
<keyword evidence="6" id="KW-0106">Calcium</keyword>
<dbReference type="InterPro" id="IPR029058">
    <property type="entry name" value="AB_hydrolase_fold"/>
</dbReference>
<dbReference type="OrthoDB" id="3039123at2759"/>
<feature type="region of interest" description="Disordered" evidence="9">
    <location>
        <begin position="501"/>
        <end position="523"/>
    </location>
</feature>
<evidence type="ECO:0000256" key="8">
    <source>
        <dbReference type="RuleBase" id="RU361238"/>
    </source>
</evidence>
<dbReference type="SUPFAM" id="SSF53474">
    <property type="entry name" value="alpha/beta-Hydrolases"/>
    <property type="match status" value="1"/>
</dbReference>
<dbReference type="Gene3D" id="3.40.50.1820">
    <property type="entry name" value="alpha/beta hydrolase"/>
    <property type="match status" value="1"/>
</dbReference>
<keyword evidence="7" id="KW-1015">Disulfide bond</keyword>
<evidence type="ECO:0000256" key="2">
    <source>
        <dbReference type="ARBA" id="ARBA00022487"/>
    </source>
</evidence>
<keyword evidence="5 8" id="KW-0378">Hydrolase</keyword>
<gene>
    <name evidence="10" type="ORF">F5X68DRAFT_269200</name>
</gene>
<dbReference type="GO" id="GO:0046872">
    <property type="term" value="F:metal ion binding"/>
    <property type="evidence" value="ECO:0007669"/>
    <property type="project" value="UniProtKB-KW"/>
</dbReference>
<dbReference type="AlphaFoldDB" id="A0A9P8V9M0"/>
<dbReference type="EMBL" id="JAGSXJ010000014">
    <property type="protein sequence ID" value="KAH6685823.1"/>
    <property type="molecule type" value="Genomic_DNA"/>
</dbReference>
<sequence length="523" mass="56020">MPPYSMNAAATPFPSVAVPGAEILSITAAPILNYTETASSDFNYNHPTLQALGIDFCNVTITYTHPGQNDRVGVETWLPLDTWNGRIQSVGGGGWVAGRFFLSYQAMIGAIAEGYVTSSSDGGMRAKNGDAAFTPEDWAMVSEGNVNLYNLQNFGTVALHDQAILVKALTETFYGQKHEYAYWSGCSQGGRQGLSLAQNYPDDYDGIAAAAPAVNLPSLLASSVYGHVLMQQGGVFPQGCEFEHIHQAVIAACDPLDGLVDGLISDEASCQFDPLSVVGQSFICAETNTTTVVSQTAAELTVAIWEGPKTPKNEFLWFGVNKDARLAGNGASGTSGLPSGLAQTICQDGVCQAAPIGLGNLWLELFVQRNSSADWREHTLETYAKLFQEGVRKFDGLLGTSNPDLSGFSTAGGKMITYHGTADETIPFKQSVHYYDQVIEKNAAVHDFYRLFEVPGLRHCSGGNGGQPTAVWEALVAWVEQGQAPDTVPIQVTNEFVDEERTLRPYPSKPYSSEAGGCNSTSS</sequence>
<dbReference type="InterPro" id="IPR011118">
    <property type="entry name" value="Tannase/feruloyl_esterase"/>
</dbReference>
<dbReference type="PANTHER" id="PTHR33938">
    <property type="entry name" value="FERULOYL ESTERASE B-RELATED"/>
    <property type="match status" value="1"/>
</dbReference>
<comment type="similarity">
    <text evidence="1 8">Belongs to the tannase family.</text>
</comment>
<keyword evidence="2" id="KW-0719">Serine esterase</keyword>
<dbReference type="Pfam" id="PF07519">
    <property type="entry name" value="Tannase"/>
    <property type="match status" value="1"/>
</dbReference>
<evidence type="ECO:0000256" key="6">
    <source>
        <dbReference type="ARBA" id="ARBA00022837"/>
    </source>
</evidence>
<keyword evidence="4" id="KW-0732">Signal</keyword>
<name>A0A9P8V9M0_9PEZI</name>
<protein>
    <recommendedName>
        <fullName evidence="8">Carboxylic ester hydrolase</fullName>
        <ecNumber evidence="8">3.1.1.-</ecNumber>
    </recommendedName>
</protein>
<evidence type="ECO:0000256" key="7">
    <source>
        <dbReference type="ARBA" id="ARBA00023157"/>
    </source>
</evidence>
<evidence type="ECO:0000256" key="1">
    <source>
        <dbReference type="ARBA" id="ARBA00006249"/>
    </source>
</evidence>
<keyword evidence="11" id="KW-1185">Reference proteome</keyword>
<reference evidence="10" key="1">
    <citation type="journal article" date="2021" name="Nat. Commun.">
        <title>Genetic determinants of endophytism in the Arabidopsis root mycobiome.</title>
        <authorList>
            <person name="Mesny F."/>
            <person name="Miyauchi S."/>
            <person name="Thiergart T."/>
            <person name="Pickel B."/>
            <person name="Atanasova L."/>
            <person name="Karlsson M."/>
            <person name="Huettel B."/>
            <person name="Barry K.W."/>
            <person name="Haridas S."/>
            <person name="Chen C."/>
            <person name="Bauer D."/>
            <person name="Andreopoulos W."/>
            <person name="Pangilinan J."/>
            <person name="LaButti K."/>
            <person name="Riley R."/>
            <person name="Lipzen A."/>
            <person name="Clum A."/>
            <person name="Drula E."/>
            <person name="Henrissat B."/>
            <person name="Kohler A."/>
            <person name="Grigoriev I.V."/>
            <person name="Martin F.M."/>
            <person name="Hacquard S."/>
        </authorList>
    </citation>
    <scope>NUCLEOTIDE SEQUENCE</scope>
    <source>
        <strain evidence="10">MPI-SDFR-AT-0117</strain>
    </source>
</reference>
<dbReference type="PANTHER" id="PTHR33938:SF13">
    <property type="entry name" value="CARBOXYLIC ESTER HYDROLASE"/>
    <property type="match status" value="1"/>
</dbReference>
<comment type="caution">
    <text evidence="10">The sequence shown here is derived from an EMBL/GenBank/DDBJ whole genome shotgun (WGS) entry which is preliminary data.</text>
</comment>
<keyword evidence="3" id="KW-0479">Metal-binding</keyword>
<accession>A0A9P8V9M0</accession>
<dbReference type="Proteomes" id="UP000770015">
    <property type="component" value="Unassembled WGS sequence"/>
</dbReference>
<dbReference type="EC" id="3.1.1.-" evidence="8"/>
<evidence type="ECO:0000256" key="3">
    <source>
        <dbReference type="ARBA" id="ARBA00022723"/>
    </source>
</evidence>
<evidence type="ECO:0000256" key="4">
    <source>
        <dbReference type="ARBA" id="ARBA00022729"/>
    </source>
</evidence>